<protein>
    <submittedName>
        <fullName evidence="3">Acyltransferase</fullName>
    </submittedName>
</protein>
<gene>
    <name evidence="3" type="ORF">B0D71_00810</name>
</gene>
<dbReference type="InterPro" id="IPR002656">
    <property type="entry name" value="Acyl_transf_3_dom"/>
</dbReference>
<evidence type="ECO:0000313" key="4">
    <source>
        <dbReference type="Proteomes" id="UP000237440"/>
    </source>
</evidence>
<comment type="caution">
    <text evidence="3">The sequence shown here is derived from an EMBL/GenBank/DDBJ whole genome shotgun (WGS) entry which is preliminary data.</text>
</comment>
<keyword evidence="1" id="KW-0812">Transmembrane</keyword>
<evidence type="ECO:0000259" key="2">
    <source>
        <dbReference type="Pfam" id="PF01757"/>
    </source>
</evidence>
<organism evidence="3 4">
    <name type="scientific">Pseudomonas laurylsulfativorans</name>
    <dbReference type="NCBI Taxonomy" id="1943631"/>
    <lineage>
        <taxon>Bacteria</taxon>
        <taxon>Pseudomonadati</taxon>
        <taxon>Pseudomonadota</taxon>
        <taxon>Gammaproteobacteria</taxon>
        <taxon>Pseudomonadales</taxon>
        <taxon>Pseudomonadaceae</taxon>
        <taxon>Pseudomonas</taxon>
    </lineage>
</organism>
<feature type="transmembrane region" description="Helical" evidence="1">
    <location>
        <begin position="240"/>
        <end position="262"/>
    </location>
</feature>
<dbReference type="Pfam" id="PF01757">
    <property type="entry name" value="Acyl_transf_3"/>
    <property type="match status" value="1"/>
</dbReference>
<dbReference type="Proteomes" id="UP000237440">
    <property type="component" value="Unassembled WGS sequence"/>
</dbReference>
<accession>A0A2S3VTX5</accession>
<evidence type="ECO:0000256" key="1">
    <source>
        <dbReference type="SAM" id="Phobius"/>
    </source>
</evidence>
<feature type="transmembrane region" description="Helical" evidence="1">
    <location>
        <begin position="210"/>
        <end position="228"/>
    </location>
</feature>
<feature type="transmembrane region" description="Helical" evidence="1">
    <location>
        <begin position="12"/>
        <end position="29"/>
    </location>
</feature>
<keyword evidence="1" id="KW-1133">Transmembrane helix</keyword>
<feature type="transmembrane region" description="Helical" evidence="1">
    <location>
        <begin position="307"/>
        <end position="327"/>
    </location>
</feature>
<dbReference type="GO" id="GO:0016747">
    <property type="term" value="F:acyltransferase activity, transferring groups other than amino-acyl groups"/>
    <property type="evidence" value="ECO:0007669"/>
    <property type="project" value="InterPro"/>
</dbReference>
<dbReference type="AlphaFoldDB" id="A0A2S3VTX5"/>
<sequence>MTKDRINEIDLLRFLAAIAVLFFHYSFRGHAYDDLSVMSYPWIVPAAKYGYLGVQLFFMISGFVIFMTASNANLKSFAISRIVRLYPAFWACCTITFIAILLMGNGRFSATFTQYLANMTMFSEFMKVPSIDGAYWSIFIEIRFYLLIAILLAFKQMRNAEYFMIAWLAYTAKTALWGTDKLSVYLISEYAAFFIAGASMFMVWKNGFSIIRTATIALSFALAMYQALKQASVLTGVFKLEVDPLVVIAIVTSCFVAMLLSATRNTGFFGRTNWTTLGALTYPLYLLHQFIGFMTFNLLYDKVNVHLLFWGVIVLLLAAAYAVNQLIEKPMSTRLRALLQRLLGNRVSTESVTKAD</sequence>
<dbReference type="GO" id="GO:0016020">
    <property type="term" value="C:membrane"/>
    <property type="evidence" value="ECO:0007669"/>
    <property type="project" value="TreeGrafter"/>
</dbReference>
<feature type="transmembrane region" description="Helical" evidence="1">
    <location>
        <begin position="282"/>
        <end position="300"/>
    </location>
</feature>
<name>A0A2S3VTX5_9PSED</name>
<keyword evidence="1" id="KW-0472">Membrane</keyword>
<keyword evidence="3" id="KW-0808">Transferase</keyword>
<dbReference type="InterPro" id="IPR050879">
    <property type="entry name" value="Acyltransferase_3"/>
</dbReference>
<feature type="transmembrane region" description="Helical" evidence="1">
    <location>
        <begin position="82"/>
        <end position="103"/>
    </location>
</feature>
<dbReference type="EMBL" id="MUJK01000001">
    <property type="protein sequence ID" value="POF43387.1"/>
    <property type="molecule type" value="Genomic_DNA"/>
</dbReference>
<reference evidence="4" key="1">
    <citation type="submission" date="2017-02" db="EMBL/GenBank/DDBJ databases">
        <authorList>
            <person name="Furmanczyk E.M."/>
        </authorList>
    </citation>
    <scope>NUCLEOTIDE SEQUENCE [LARGE SCALE GENOMIC DNA]</scope>
    <source>
        <strain evidence="4">AP3_22</strain>
    </source>
</reference>
<feature type="transmembrane region" description="Helical" evidence="1">
    <location>
        <begin position="134"/>
        <end position="154"/>
    </location>
</feature>
<feature type="transmembrane region" description="Helical" evidence="1">
    <location>
        <begin position="49"/>
        <end position="70"/>
    </location>
</feature>
<dbReference type="PANTHER" id="PTHR23028">
    <property type="entry name" value="ACETYLTRANSFERASE"/>
    <property type="match status" value="1"/>
</dbReference>
<dbReference type="GO" id="GO:0009103">
    <property type="term" value="P:lipopolysaccharide biosynthetic process"/>
    <property type="evidence" value="ECO:0007669"/>
    <property type="project" value="TreeGrafter"/>
</dbReference>
<feature type="transmembrane region" description="Helical" evidence="1">
    <location>
        <begin position="182"/>
        <end position="204"/>
    </location>
</feature>
<feature type="domain" description="Acyltransferase 3" evidence="2">
    <location>
        <begin position="7"/>
        <end position="323"/>
    </location>
</feature>
<evidence type="ECO:0000313" key="3">
    <source>
        <dbReference type="EMBL" id="POF43387.1"/>
    </source>
</evidence>
<dbReference type="PANTHER" id="PTHR23028:SF53">
    <property type="entry name" value="ACYL_TRANSF_3 DOMAIN-CONTAINING PROTEIN"/>
    <property type="match status" value="1"/>
</dbReference>
<keyword evidence="4" id="KW-1185">Reference proteome</keyword>
<dbReference type="RefSeq" id="WP_103393035.1">
    <property type="nucleotide sequence ID" value="NZ_MUJK01000001.1"/>
</dbReference>
<dbReference type="OrthoDB" id="9767863at2"/>
<proteinExistence type="predicted"/>
<keyword evidence="3" id="KW-0012">Acyltransferase</keyword>